<keyword evidence="2" id="KW-1003">Cell membrane</keyword>
<keyword evidence="8" id="KW-1185">Reference proteome</keyword>
<feature type="transmembrane region" description="Helical" evidence="6">
    <location>
        <begin position="191"/>
        <end position="213"/>
    </location>
</feature>
<evidence type="ECO:0000256" key="1">
    <source>
        <dbReference type="ARBA" id="ARBA00004651"/>
    </source>
</evidence>
<organism evidence="7 8">
    <name type="scientific">Floricoccus tropicus</name>
    <dbReference type="NCBI Taxonomy" id="1859473"/>
    <lineage>
        <taxon>Bacteria</taxon>
        <taxon>Bacillati</taxon>
        <taxon>Bacillota</taxon>
        <taxon>Bacilli</taxon>
        <taxon>Lactobacillales</taxon>
        <taxon>Streptococcaceae</taxon>
        <taxon>Floricoccus</taxon>
    </lineage>
</organism>
<dbReference type="CDD" id="cd13124">
    <property type="entry name" value="MATE_SpoVB_like"/>
    <property type="match status" value="1"/>
</dbReference>
<evidence type="ECO:0000256" key="6">
    <source>
        <dbReference type="SAM" id="Phobius"/>
    </source>
</evidence>
<keyword evidence="5 6" id="KW-0472">Membrane</keyword>
<keyword evidence="3 6" id="KW-0812">Transmembrane</keyword>
<dbReference type="OrthoDB" id="9775950at2"/>
<dbReference type="PANTHER" id="PTHR30250">
    <property type="entry name" value="PST FAMILY PREDICTED COLANIC ACID TRANSPORTER"/>
    <property type="match status" value="1"/>
</dbReference>
<comment type="subcellular location">
    <subcellularLocation>
        <location evidence="1">Cell membrane</location>
        <topology evidence="1">Multi-pass membrane protein</topology>
    </subcellularLocation>
</comment>
<feature type="transmembrane region" description="Helical" evidence="6">
    <location>
        <begin position="45"/>
        <end position="66"/>
    </location>
</feature>
<evidence type="ECO:0000256" key="4">
    <source>
        <dbReference type="ARBA" id="ARBA00022989"/>
    </source>
</evidence>
<evidence type="ECO:0000256" key="2">
    <source>
        <dbReference type="ARBA" id="ARBA00022475"/>
    </source>
</evidence>
<evidence type="ECO:0000313" key="8">
    <source>
        <dbReference type="Proteomes" id="UP000178622"/>
    </source>
</evidence>
<reference evidence="8" key="1">
    <citation type="submission" date="2016-09" db="EMBL/GenBank/DDBJ databases">
        <title>Draft genome sequence of a novel species of the family Streptococcaceae isolated from flowers.</title>
        <authorList>
            <person name="Chuah L.-O."/>
            <person name="Yap K.-P."/>
            <person name="Thong K.L."/>
            <person name="Liong M.T."/>
            <person name="Ahmad R."/>
            <person name="Rusul G."/>
        </authorList>
    </citation>
    <scope>NUCLEOTIDE SEQUENCE [LARGE SCALE GENOMIC DNA]</scope>
    <source>
        <strain evidence="8">DF1</strain>
    </source>
</reference>
<feature type="transmembrane region" description="Helical" evidence="6">
    <location>
        <begin position="12"/>
        <end position="33"/>
    </location>
</feature>
<feature type="transmembrane region" description="Helical" evidence="6">
    <location>
        <begin position="298"/>
        <end position="319"/>
    </location>
</feature>
<name>A0A1E8GMD9_9LACT</name>
<feature type="transmembrane region" description="Helical" evidence="6">
    <location>
        <begin position="427"/>
        <end position="446"/>
    </location>
</feature>
<feature type="transmembrane region" description="Helical" evidence="6">
    <location>
        <begin position="494"/>
        <end position="514"/>
    </location>
</feature>
<gene>
    <name evidence="7" type="ORF">BG261_02240</name>
</gene>
<feature type="transmembrane region" description="Helical" evidence="6">
    <location>
        <begin position="368"/>
        <end position="390"/>
    </location>
</feature>
<dbReference type="Pfam" id="PF01943">
    <property type="entry name" value="Polysacc_synt"/>
    <property type="match status" value="1"/>
</dbReference>
<comment type="caution">
    <text evidence="7">The sequence shown here is derived from an EMBL/GenBank/DDBJ whole genome shotgun (WGS) entry which is preliminary data.</text>
</comment>
<dbReference type="InterPro" id="IPR002797">
    <property type="entry name" value="Polysacc_synth"/>
</dbReference>
<accession>A0A1E8GMD9</accession>
<dbReference type="RefSeq" id="WP_070791939.1">
    <property type="nucleotide sequence ID" value="NZ_MKIR01000012.1"/>
</dbReference>
<evidence type="ECO:0000256" key="3">
    <source>
        <dbReference type="ARBA" id="ARBA00022692"/>
    </source>
</evidence>
<feature type="transmembrane region" description="Helical" evidence="6">
    <location>
        <begin position="123"/>
        <end position="146"/>
    </location>
</feature>
<feature type="transmembrane region" description="Helical" evidence="6">
    <location>
        <begin position="87"/>
        <end position="111"/>
    </location>
</feature>
<proteinExistence type="predicted"/>
<evidence type="ECO:0000313" key="7">
    <source>
        <dbReference type="EMBL" id="OFI49419.1"/>
    </source>
</evidence>
<evidence type="ECO:0000256" key="5">
    <source>
        <dbReference type="ARBA" id="ARBA00023136"/>
    </source>
</evidence>
<dbReference type="Proteomes" id="UP000178622">
    <property type="component" value="Unassembled WGS sequence"/>
</dbReference>
<dbReference type="InterPro" id="IPR024923">
    <property type="entry name" value="PG_synth_SpoVB"/>
</dbReference>
<dbReference type="AlphaFoldDB" id="A0A1E8GMD9"/>
<keyword evidence="4 6" id="KW-1133">Transmembrane helix</keyword>
<dbReference type="InterPro" id="IPR050833">
    <property type="entry name" value="Poly_Biosynth_Transport"/>
</dbReference>
<feature type="transmembrane region" description="Helical" evidence="6">
    <location>
        <begin position="340"/>
        <end position="362"/>
    </location>
</feature>
<feature type="transmembrane region" description="Helical" evidence="6">
    <location>
        <begin position="167"/>
        <end position="185"/>
    </location>
</feature>
<dbReference type="EMBL" id="MKIR01000012">
    <property type="protein sequence ID" value="OFI49419.1"/>
    <property type="molecule type" value="Genomic_DNA"/>
</dbReference>
<feature type="transmembrane region" description="Helical" evidence="6">
    <location>
        <begin position="467"/>
        <end position="488"/>
    </location>
</feature>
<dbReference type="GO" id="GO:0005886">
    <property type="term" value="C:plasma membrane"/>
    <property type="evidence" value="ECO:0007669"/>
    <property type="project" value="UniProtKB-SubCell"/>
</dbReference>
<protein>
    <submittedName>
        <fullName evidence="7">Uncharacterized protein</fullName>
    </submittedName>
</protein>
<dbReference type="PANTHER" id="PTHR30250:SF21">
    <property type="entry name" value="LIPID II FLIPPASE MURJ"/>
    <property type="match status" value="1"/>
</dbReference>
<feature type="transmembrane region" description="Helical" evidence="6">
    <location>
        <begin position="402"/>
        <end position="421"/>
    </location>
</feature>
<sequence length="528" mass="58508">MKNKLVSGSFWLSTANILCKILGIVYLIPWLAMMGSFQDKQQAQALYSVAYLPYALFLTLGTSGFPTGLAKKIANNIKDNKEDENEYVFSSSLTILNTVGLISAILLFILAPALSRISPTANQYAATIAIRSLCPSLLIIPFLSALRGYFQGKSLIKEFGISMVIEQVARIIVILLGTYLLRIIFKQSVLSAVVISTFASCIGGIFSIIYLIYKGLKEKLFKVKTLFSFSISNLKEEKTMIKEVIHESLPFIYVGSLIPLSQLIDQVTIKYIFLRLTDLNLNQIENVYTLASANPIKLTAVLLAITGSITVTALPLIASSVGEKQISETISKILTLSYNVIFPATIGMILVSMPLNTMFFYYSLDGSYYLILNTFSTFVVSVFSIVLLIVQALGYHKYAMKATTIMLVLKFILQFPAIYIFQGYGIVLASIASYGIMAILSLRFIFNKTKFRNAQELASSIFNSTEATLAMSIICTVMLIISNVYTNVESKGQSFITICIVGITGIIFYAYFLSPKKFKEAVKKFIKK</sequence>
<dbReference type="STRING" id="1859473.BG261_02240"/>